<feature type="region of interest" description="Disordered" evidence="2">
    <location>
        <begin position="232"/>
        <end position="265"/>
    </location>
</feature>
<keyword evidence="1" id="KW-0175">Coiled coil</keyword>
<feature type="compositionally biased region" description="Basic and acidic residues" evidence="2">
    <location>
        <begin position="758"/>
        <end position="789"/>
    </location>
</feature>
<feature type="coiled-coil region" evidence="1">
    <location>
        <begin position="52"/>
        <end position="79"/>
    </location>
</feature>
<proteinExistence type="predicted"/>
<feature type="compositionally biased region" description="Basic and acidic residues" evidence="2">
    <location>
        <begin position="1057"/>
        <end position="1071"/>
    </location>
</feature>
<dbReference type="Proteomes" id="UP000007801">
    <property type="component" value="Unassembled WGS sequence"/>
</dbReference>
<feature type="compositionally biased region" description="Basic and acidic residues" evidence="2">
    <location>
        <begin position="589"/>
        <end position="629"/>
    </location>
</feature>
<feature type="compositionally biased region" description="Basic and acidic residues" evidence="2">
    <location>
        <begin position="1313"/>
        <end position="1322"/>
    </location>
</feature>
<feature type="region of interest" description="Disordered" evidence="2">
    <location>
        <begin position="858"/>
        <end position="989"/>
    </location>
</feature>
<feature type="compositionally biased region" description="Basic residues" evidence="2">
    <location>
        <begin position="923"/>
        <end position="935"/>
    </location>
</feature>
<evidence type="ECO:0000256" key="1">
    <source>
        <dbReference type="SAM" id="Coils"/>
    </source>
</evidence>
<keyword evidence="4" id="KW-1185">Reference proteome</keyword>
<feature type="compositionally biased region" description="Polar residues" evidence="2">
    <location>
        <begin position="864"/>
        <end position="873"/>
    </location>
</feature>
<evidence type="ECO:0000313" key="3">
    <source>
        <dbReference type="EMBL" id="KPU77113.1"/>
    </source>
</evidence>
<feature type="region of interest" description="Disordered" evidence="2">
    <location>
        <begin position="497"/>
        <end position="521"/>
    </location>
</feature>
<dbReference type="EMBL" id="CH902619">
    <property type="protein sequence ID" value="KPU77113.1"/>
    <property type="molecule type" value="Genomic_DNA"/>
</dbReference>
<feature type="region of interest" description="Disordered" evidence="2">
    <location>
        <begin position="562"/>
        <end position="634"/>
    </location>
</feature>
<feature type="compositionally biased region" description="Basic and acidic residues" evidence="2">
    <location>
        <begin position="562"/>
        <end position="581"/>
    </location>
</feature>
<feature type="compositionally biased region" description="Basic and acidic residues" evidence="2">
    <location>
        <begin position="667"/>
        <end position="750"/>
    </location>
</feature>
<feature type="compositionally biased region" description="Basic and acidic residues" evidence="2">
    <location>
        <begin position="958"/>
        <end position="989"/>
    </location>
</feature>
<gene>
    <name evidence="3" type="primary">Dana\GF26881</name>
    <name evidence="3" type="ORF">GF26881</name>
</gene>
<feature type="region of interest" description="Disordered" evidence="2">
    <location>
        <begin position="1034"/>
        <end position="1071"/>
    </location>
</feature>
<feature type="region of interest" description="Disordered" evidence="2">
    <location>
        <begin position="1121"/>
        <end position="1155"/>
    </location>
</feature>
<feature type="compositionally biased region" description="Basic and acidic residues" evidence="2">
    <location>
        <begin position="1034"/>
        <end position="1048"/>
    </location>
</feature>
<feature type="region of interest" description="Disordered" evidence="2">
    <location>
        <begin position="1303"/>
        <end position="1322"/>
    </location>
</feature>
<organism evidence="3 4">
    <name type="scientific">Drosophila ananassae</name>
    <name type="common">Fruit fly</name>
    <dbReference type="NCBI Taxonomy" id="7217"/>
    <lineage>
        <taxon>Eukaryota</taxon>
        <taxon>Metazoa</taxon>
        <taxon>Ecdysozoa</taxon>
        <taxon>Arthropoda</taxon>
        <taxon>Hexapoda</taxon>
        <taxon>Insecta</taxon>
        <taxon>Pterygota</taxon>
        <taxon>Neoptera</taxon>
        <taxon>Endopterygota</taxon>
        <taxon>Diptera</taxon>
        <taxon>Brachycera</taxon>
        <taxon>Muscomorpha</taxon>
        <taxon>Ephydroidea</taxon>
        <taxon>Drosophilidae</taxon>
        <taxon>Drosophila</taxon>
        <taxon>Sophophora</taxon>
    </lineage>
</organism>
<evidence type="ECO:0000313" key="4">
    <source>
        <dbReference type="Proteomes" id="UP000007801"/>
    </source>
</evidence>
<feature type="compositionally biased region" description="Basic and acidic residues" evidence="2">
    <location>
        <begin position="936"/>
        <end position="946"/>
    </location>
</feature>
<feature type="compositionally biased region" description="Basic and acidic residues" evidence="2">
    <location>
        <begin position="232"/>
        <end position="256"/>
    </location>
</feature>
<accession>A0A0P9AGZ7</accession>
<reference evidence="3 4" key="1">
    <citation type="journal article" date="2007" name="Nature">
        <title>Evolution of genes and genomes on the Drosophila phylogeny.</title>
        <authorList>
            <consortium name="Drosophila 12 Genomes Consortium"/>
            <person name="Clark A.G."/>
            <person name="Eisen M.B."/>
            <person name="Smith D.R."/>
            <person name="Bergman C.M."/>
            <person name="Oliver B."/>
            <person name="Markow T.A."/>
            <person name="Kaufman T.C."/>
            <person name="Kellis M."/>
            <person name="Gelbart W."/>
            <person name="Iyer V.N."/>
            <person name="Pollard D.A."/>
            <person name="Sackton T.B."/>
            <person name="Larracuente A.M."/>
            <person name="Singh N.D."/>
            <person name="Abad J.P."/>
            <person name="Abt D.N."/>
            <person name="Adryan B."/>
            <person name="Aguade M."/>
            <person name="Akashi H."/>
            <person name="Anderson W.W."/>
            <person name="Aquadro C.F."/>
            <person name="Ardell D.H."/>
            <person name="Arguello R."/>
            <person name="Artieri C.G."/>
            <person name="Barbash D.A."/>
            <person name="Barker D."/>
            <person name="Barsanti P."/>
            <person name="Batterham P."/>
            <person name="Batzoglou S."/>
            <person name="Begun D."/>
            <person name="Bhutkar A."/>
            <person name="Blanco E."/>
            <person name="Bosak S.A."/>
            <person name="Bradley R.K."/>
            <person name="Brand A.D."/>
            <person name="Brent M.R."/>
            <person name="Brooks A.N."/>
            <person name="Brown R.H."/>
            <person name="Butlin R.K."/>
            <person name="Caggese C."/>
            <person name="Calvi B.R."/>
            <person name="Bernardo de Carvalho A."/>
            <person name="Caspi A."/>
            <person name="Castrezana S."/>
            <person name="Celniker S.E."/>
            <person name="Chang J.L."/>
            <person name="Chapple C."/>
            <person name="Chatterji S."/>
            <person name="Chinwalla A."/>
            <person name="Civetta A."/>
            <person name="Clifton S.W."/>
            <person name="Comeron J.M."/>
            <person name="Costello J.C."/>
            <person name="Coyne J.A."/>
            <person name="Daub J."/>
            <person name="David R.G."/>
            <person name="Delcher A.L."/>
            <person name="Delehaunty K."/>
            <person name="Do C.B."/>
            <person name="Ebling H."/>
            <person name="Edwards K."/>
            <person name="Eickbush T."/>
            <person name="Evans J.D."/>
            <person name="Filipski A."/>
            <person name="Findeiss S."/>
            <person name="Freyhult E."/>
            <person name="Fulton L."/>
            <person name="Fulton R."/>
            <person name="Garcia A.C."/>
            <person name="Gardiner A."/>
            <person name="Garfield D.A."/>
            <person name="Garvin B.E."/>
            <person name="Gibson G."/>
            <person name="Gilbert D."/>
            <person name="Gnerre S."/>
            <person name="Godfrey J."/>
            <person name="Good R."/>
            <person name="Gotea V."/>
            <person name="Gravely B."/>
            <person name="Greenberg A.J."/>
            <person name="Griffiths-Jones S."/>
            <person name="Gross S."/>
            <person name="Guigo R."/>
            <person name="Gustafson E.A."/>
            <person name="Haerty W."/>
            <person name="Hahn M.W."/>
            <person name="Halligan D.L."/>
            <person name="Halpern A.L."/>
            <person name="Halter G.M."/>
            <person name="Han M.V."/>
            <person name="Heger A."/>
            <person name="Hillier L."/>
            <person name="Hinrichs A.S."/>
            <person name="Holmes I."/>
            <person name="Hoskins R.A."/>
            <person name="Hubisz M.J."/>
            <person name="Hultmark D."/>
            <person name="Huntley M.A."/>
            <person name="Jaffe D.B."/>
            <person name="Jagadeeshan S."/>
            <person name="Jeck W.R."/>
            <person name="Johnson J."/>
            <person name="Jones C.D."/>
            <person name="Jordan W.C."/>
            <person name="Karpen G.H."/>
            <person name="Kataoka E."/>
            <person name="Keightley P.D."/>
            <person name="Kheradpour P."/>
            <person name="Kirkness E.F."/>
            <person name="Koerich L.B."/>
            <person name="Kristiansen K."/>
            <person name="Kudrna D."/>
            <person name="Kulathinal R.J."/>
            <person name="Kumar S."/>
            <person name="Kwok R."/>
            <person name="Lander E."/>
            <person name="Langley C.H."/>
            <person name="Lapoint R."/>
            <person name="Lazzaro B.P."/>
            <person name="Lee S.J."/>
            <person name="Levesque L."/>
            <person name="Li R."/>
            <person name="Lin C.F."/>
            <person name="Lin M.F."/>
            <person name="Lindblad-Toh K."/>
            <person name="Llopart A."/>
            <person name="Long M."/>
            <person name="Low L."/>
            <person name="Lozovsky E."/>
            <person name="Lu J."/>
            <person name="Luo M."/>
            <person name="Machado C.A."/>
            <person name="Makalowski W."/>
            <person name="Marzo M."/>
            <person name="Matsuda M."/>
            <person name="Matzkin L."/>
            <person name="McAllister B."/>
            <person name="McBride C.S."/>
            <person name="McKernan B."/>
            <person name="McKernan K."/>
            <person name="Mendez-Lago M."/>
            <person name="Minx P."/>
            <person name="Mollenhauer M.U."/>
            <person name="Montooth K."/>
            <person name="Mount S.M."/>
            <person name="Mu X."/>
            <person name="Myers E."/>
            <person name="Negre B."/>
            <person name="Newfeld S."/>
            <person name="Nielsen R."/>
            <person name="Noor M.A."/>
            <person name="O'Grady P."/>
            <person name="Pachter L."/>
            <person name="Papaceit M."/>
            <person name="Parisi M.J."/>
            <person name="Parisi M."/>
            <person name="Parts L."/>
            <person name="Pedersen J.S."/>
            <person name="Pesole G."/>
            <person name="Phillippy A.M."/>
            <person name="Ponting C.P."/>
            <person name="Pop M."/>
            <person name="Porcelli D."/>
            <person name="Powell J.R."/>
            <person name="Prohaska S."/>
            <person name="Pruitt K."/>
            <person name="Puig M."/>
            <person name="Quesneville H."/>
            <person name="Ram K.R."/>
            <person name="Rand D."/>
            <person name="Rasmussen M.D."/>
            <person name="Reed L.K."/>
            <person name="Reenan R."/>
            <person name="Reily A."/>
            <person name="Remington K.A."/>
            <person name="Rieger T.T."/>
            <person name="Ritchie M.G."/>
            <person name="Robin C."/>
            <person name="Rogers Y.H."/>
            <person name="Rohde C."/>
            <person name="Rozas J."/>
            <person name="Rubenfield M.J."/>
            <person name="Ruiz A."/>
            <person name="Russo S."/>
            <person name="Salzberg S.L."/>
            <person name="Sanchez-Gracia A."/>
            <person name="Saranga D.J."/>
            <person name="Sato H."/>
            <person name="Schaeffer S.W."/>
            <person name="Schatz M.C."/>
            <person name="Schlenke T."/>
            <person name="Schwartz R."/>
            <person name="Segarra C."/>
            <person name="Singh R.S."/>
            <person name="Sirot L."/>
            <person name="Sirota M."/>
            <person name="Sisneros N.B."/>
            <person name="Smith C.D."/>
            <person name="Smith T.F."/>
            <person name="Spieth J."/>
            <person name="Stage D.E."/>
            <person name="Stark A."/>
            <person name="Stephan W."/>
            <person name="Strausberg R.L."/>
            <person name="Strempel S."/>
            <person name="Sturgill D."/>
            <person name="Sutton G."/>
            <person name="Sutton G.G."/>
            <person name="Tao W."/>
            <person name="Teichmann S."/>
            <person name="Tobari Y.N."/>
            <person name="Tomimura Y."/>
            <person name="Tsolas J.M."/>
            <person name="Valente V.L."/>
            <person name="Venter E."/>
            <person name="Venter J.C."/>
            <person name="Vicario S."/>
            <person name="Vieira F.G."/>
            <person name="Vilella A.J."/>
            <person name="Villasante A."/>
            <person name="Walenz B."/>
            <person name="Wang J."/>
            <person name="Wasserman M."/>
            <person name="Watts T."/>
            <person name="Wilson D."/>
            <person name="Wilson R.K."/>
            <person name="Wing R.A."/>
            <person name="Wolfner M.F."/>
            <person name="Wong A."/>
            <person name="Wong G.K."/>
            <person name="Wu C.I."/>
            <person name="Wu G."/>
            <person name="Yamamoto D."/>
            <person name="Yang H.P."/>
            <person name="Yang S.P."/>
            <person name="Yorke J.A."/>
            <person name="Yoshida K."/>
            <person name="Zdobnov E."/>
            <person name="Zhang P."/>
            <person name="Zhang Y."/>
            <person name="Zimin A.V."/>
            <person name="Baldwin J."/>
            <person name="Abdouelleil A."/>
            <person name="Abdulkadir J."/>
            <person name="Abebe A."/>
            <person name="Abera B."/>
            <person name="Abreu J."/>
            <person name="Acer S.C."/>
            <person name="Aftuck L."/>
            <person name="Alexander A."/>
            <person name="An P."/>
            <person name="Anderson E."/>
            <person name="Anderson S."/>
            <person name="Arachi H."/>
            <person name="Azer M."/>
            <person name="Bachantsang P."/>
            <person name="Barry A."/>
            <person name="Bayul T."/>
            <person name="Berlin A."/>
            <person name="Bessette D."/>
            <person name="Bloom T."/>
            <person name="Blye J."/>
            <person name="Boguslavskiy L."/>
            <person name="Bonnet C."/>
            <person name="Boukhgalter B."/>
            <person name="Bourzgui I."/>
            <person name="Brown A."/>
            <person name="Cahill P."/>
            <person name="Channer S."/>
            <person name="Cheshatsang Y."/>
            <person name="Chuda L."/>
            <person name="Citroen M."/>
            <person name="Collymore A."/>
            <person name="Cooke P."/>
            <person name="Costello M."/>
            <person name="D'Aco K."/>
            <person name="Daza R."/>
            <person name="De Haan G."/>
            <person name="DeGray S."/>
            <person name="DeMaso C."/>
            <person name="Dhargay N."/>
            <person name="Dooley K."/>
            <person name="Dooley E."/>
            <person name="Doricent M."/>
            <person name="Dorje P."/>
            <person name="Dorjee K."/>
            <person name="Dupes A."/>
            <person name="Elong R."/>
            <person name="Falk J."/>
            <person name="Farina A."/>
            <person name="Faro S."/>
            <person name="Ferguson D."/>
            <person name="Fisher S."/>
            <person name="Foley C.D."/>
            <person name="Franke A."/>
            <person name="Friedrich D."/>
            <person name="Gadbois L."/>
            <person name="Gearin G."/>
            <person name="Gearin C.R."/>
            <person name="Giannoukos G."/>
            <person name="Goode T."/>
            <person name="Graham J."/>
            <person name="Grandbois E."/>
            <person name="Grewal S."/>
            <person name="Gyaltsen K."/>
            <person name="Hafez N."/>
            <person name="Hagos B."/>
            <person name="Hall J."/>
            <person name="Henson C."/>
            <person name="Hollinger A."/>
            <person name="Honan T."/>
            <person name="Huard M.D."/>
            <person name="Hughes L."/>
            <person name="Hurhula B."/>
            <person name="Husby M.E."/>
            <person name="Kamat A."/>
            <person name="Kanga B."/>
            <person name="Kashin S."/>
            <person name="Khazanovich D."/>
            <person name="Kisner P."/>
            <person name="Lance K."/>
            <person name="Lara M."/>
            <person name="Lee W."/>
            <person name="Lennon N."/>
            <person name="Letendre F."/>
            <person name="LeVine R."/>
            <person name="Lipovsky A."/>
            <person name="Liu X."/>
            <person name="Liu J."/>
            <person name="Liu S."/>
            <person name="Lokyitsang T."/>
            <person name="Lokyitsang Y."/>
            <person name="Lubonja R."/>
            <person name="Lui A."/>
            <person name="MacDonald P."/>
            <person name="Magnisalis V."/>
            <person name="Maru K."/>
            <person name="Matthews C."/>
            <person name="McCusker W."/>
            <person name="McDonough S."/>
            <person name="Mehta T."/>
            <person name="Meldrim J."/>
            <person name="Meneus L."/>
            <person name="Mihai O."/>
            <person name="Mihalev A."/>
            <person name="Mihova T."/>
            <person name="Mittelman R."/>
            <person name="Mlenga V."/>
            <person name="Montmayeur A."/>
            <person name="Mulrain L."/>
            <person name="Navidi A."/>
            <person name="Naylor J."/>
            <person name="Negash T."/>
            <person name="Nguyen T."/>
            <person name="Nguyen N."/>
            <person name="Nicol R."/>
            <person name="Norbu C."/>
            <person name="Norbu N."/>
            <person name="Novod N."/>
            <person name="O'Neill B."/>
            <person name="Osman S."/>
            <person name="Markiewicz E."/>
            <person name="Oyono O.L."/>
            <person name="Patti C."/>
            <person name="Phunkhang P."/>
            <person name="Pierre F."/>
            <person name="Priest M."/>
            <person name="Raghuraman S."/>
            <person name="Rege F."/>
            <person name="Reyes R."/>
            <person name="Rise C."/>
            <person name="Rogov P."/>
            <person name="Ross K."/>
            <person name="Ryan E."/>
            <person name="Settipalli S."/>
            <person name="Shea T."/>
            <person name="Sherpa N."/>
            <person name="Shi L."/>
            <person name="Shih D."/>
            <person name="Sparrow T."/>
            <person name="Spaulding J."/>
            <person name="Stalker J."/>
            <person name="Stange-Thomann N."/>
            <person name="Stavropoulos S."/>
            <person name="Stone C."/>
            <person name="Strader C."/>
            <person name="Tesfaye S."/>
            <person name="Thomson T."/>
            <person name="Thoulutsang Y."/>
            <person name="Thoulutsang D."/>
            <person name="Topham K."/>
            <person name="Topping I."/>
            <person name="Tsamla T."/>
            <person name="Vassiliev H."/>
            <person name="Vo A."/>
            <person name="Wangchuk T."/>
            <person name="Wangdi T."/>
            <person name="Weiand M."/>
            <person name="Wilkinson J."/>
            <person name="Wilson A."/>
            <person name="Yadav S."/>
            <person name="Young G."/>
            <person name="Yu Q."/>
            <person name="Zembek L."/>
            <person name="Zhong D."/>
            <person name="Zimmer A."/>
            <person name="Zwirko Z."/>
            <person name="Jaffe D.B."/>
            <person name="Alvarez P."/>
            <person name="Brockman W."/>
            <person name="Butler J."/>
            <person name="Chin C."/>
            <person name="Gnerre S."/>
            <person name="Grabherr M."/>
            <person name="Kleber M."/>
            <person name="Mauceli E."/>
            <person name="MacCallum I."/>
        </authorList>
    </citation>
    <scope>NUCLEOTIDE SEQUENCE [LARGE SCALE GENOMIC DNA]</scope>
    <source>
        <strain evidence="4">Tucson 14024-0371.13</strain>
    </source>
</reference>
<dbReference type="InParanoid" id="A0A0P9AGZ7"/>
<feature type="region of interest" description="Disordered" evidence="2">
    <location>
        <begin position="667"/>
        <end position="789"/>
    </location>
</feature>
<name>A0A0P9AGZ7_DROAN</name>
<dbReference type="STRING" id="7217.A0A0P9AGZ7"/>
<evidence type="ECO:0000256" key="2">
    <source>
        <dbReference type="SAM" id="MobiDB-lite"/>
    </source>
</evidence>
<sequence length="1322" mass="153780">MCSRLTGNVLTRFCGPSTRYVGLAVRPVTVLVKYQLRHFSEPSLEMSGAVFKRQLAESLREKKAAKQRKEAQRDAIRMKDMLYSCIEQRTKVLRASIESMSKDEQAAMGGLMNCVMVGIRSVCIRRVLMKFCKEQMMKRRYAQLIKEKKIRCIMQQCAQDEQFSAEEEQQKKEEAPGGNLEVASLKENKVETDCQVCEVAEEMKTYLKTAAEILERELYKDLKPQPGNLEEKCEAKEAEEKKPEESTQKQDKDRPPENNCSPPRSKYEEKLKECFENEWKDICQAQKYLSSKEKKQFQSMVSFIEDIIKKSCRKKVIKEMCEEAWGVQEEKKDEKGYKKEDGKKEKQKIRKLWCKNNPEARLRQRVQERWNEVCPYIKELTKEDNVDFGETAEDVKKMIRDSCLKEQQVESQEMQLKDVTIIARKCAIKALKKKCKEFNESLKNGPGLKQNEENEKLRKQCAGIIMNSSQILQEESAEMNAKLSIKEGKLLKKVAEARQKLHPKESRKKKEEKIQQERRANYQSVMKKERAILQMEDQEVIRKEEEVHQNLTLKEPRRIEEKNVQQERREKYQSGMKKECENLQTEDQEIIKKEDEEHQKLIQEEPRRREEKKVQQEHDKQKAEIKMTGKDQNLMFECEMRKQGQVEMEKENTNLQMKDQAIVKKEEEEHQNLILKDPSRREDDKECDMKKRGQINMEKESSNLQMEDHELIKKEEAEHQKLILKESRRREEEKECEMKQGQIEVEKENENLQMEDQEPIKNEEEEHPMEAPEEHEEQRRKEKDSQKELEELMIRTKVQNMQKLNENDFKELAKEELKSINSNFYKILRENYNGNPLNEKKPEKIGLRVRCQKFDLQEKGQALQAKSSNTRNSPLRVPAMHICNKFKKKSEGDGFTNKKQKTNPKKTDEKRSEDSEEEDQKRKGLKVKKMKNKHNKGPEKGSKDSPNKVTLAKCKGTGKPEKDKAAKDCKSSKKDKSKGKKESKECQEREIFGLRELSEEMALEKICERAACGESKPKVESFKDLCKKYTKNKPDEAAKKKDKGKDSIEEQSINKKKKEEPKCPEDEEQKRVCSHNLKELSEELSLEERCKEASCKKKGNAVQEQLGNVKSTKDICKKFQKTEKKETKDGKCKEKPKPTDTVMQDKSEDPESWKESFKEDIKICQEMGVKKSCEDMKLQGGDVAGISSKTIGDSTDAGSSSGQPKAALETFSNMGDFEESILQSINFKTDQGKSCTLCQIEDGDSTRLMLIQSQGSGGNPEVTEYVLGSIKDTGADELSLKCAELNKKLSNLKQLFEKPSIKNENSNARIVKKKDQDKKDQD</sequence>
<protein>
    <submittedName>
        <fullName evidence="3">Uncharacterized protein</fullName>
    </submittedName>
</protein>
<dbReference type="KEGG" id="dan:26514290"/>